<protein>
    <submittedName>
        <fullName evidence="3">Head GIN domain-containing protein</fullName>
    </submittedName>
</protein>
<dbReference type="Pfam" id="PF10988">
    <property type="entry name" value="DUF2807"/>
    <property type="match status" value="1"/>
</dbReference>
<proteinExistence type="predicted"/>
<dbReference type="Proteomes" id="UP001596086">
    <property type="component" value="Unassembled WGS sequence"/>
</dbReference>
<feature type="signal peptide" evidence="1">
    <location>
        <begin position="1"/>
        <end position="21"/>
    </location>
</feature>
<dbReference type="Gene3D" id="2.160.20.120">
    <property type="match status" value="1"/>
</dbReference>
<name>A0ABW0S680_9BURK</name>
<dbReference type="EMBL" id="JBHSMZ010000016">
    <property type="protein sequence ID" value="MFC5550882.1"/>
    <property type="molecule type" value="Genomic_DNA"/>
</dbReference>
<dbReference type="PANTHER" id="PTHR39200">
    <property type="entry name" value="HYPOTHETICAL EXPORTED PROTEIN"/>
    <property type="match status" value="1"/>
</dbReference>
<comment type="caution">
    <text evidence="3">The sequence shown here is derived from an EMBL/GenBank/DDBJ whole genome shotgun (WGS) entry which is preliminary data.</text>
</comment>
<evidence type="ECO:0000313" key="3">
    <source>
        <dbReference type="EMBL" id="MFC5550882.1"/>
    </source>
</evidence>
<gene>
    <name evidence="3" type="ORF">ACFPO9_20390</name>
</gene>
<feature type="domain" description="Putative auto-transporter adhesin head GIN" evidence="2">
    <location>
        <begin position="30"/>
        <end position="194"/>
    </location>
</feature>
<dbReference type="PANTHER" id="PTHR39200:SF1">
    <property type="entry name" value="AUTO-TRANSPORTER ADHESIN HEAD GIN DOMAIN-CONTAINING PROTEIN-RELATED"/>
    <property type="match status" value="1"/>
</dbReference>
<accession>A0ABW0S680</accession>
<keyword evidence="1" id="KW-0732">Signal</keyword>
<dbReference type="RefSeq" id="WP_379774144.1">
    <property type="nucleotide sequence ID" value="NZ_JBHSMZ010000016.1"/>
</dbReference>
<sequence>MRPLTLSLALAAVLSTATAHADDQVRNAPAFTSISVQGPFSVTVDAGKAQSLTVRGDPRFIKELSSEVVDGELRLRLRDKDVSHKSWKGDPLVVIGMPALRALEVEGAGEINLNRIRGERLDVTYRGAGKMDINGEVKTFSMKAEGVGEVDAKRLLANDVDIRFRGVGDVSVYARNRLDAVVQGMGSLTYYGKPRTVNKKASGIGSVDAGE</sequence>
<reference evidence="4" key="1">
    <citation type="journal article" date="2019" name="Int. J. Syst. Evol. Microbiol.">
        <title>The Global Catalogue of Microorganisms (GCM) 10K type strain sequencing project: providing services to taxonomists for standard genome sequencing and annotation.</title>
        <authorList>
            <consortium name="The Broad Institute Genomics Platform"/>
            <consortium name="The Broad Institute Genome Sequencing Center for Infectious Disease"/>
            <person name="Wu L."/>
            <person name="Ma J."/>
        </authorList>
    </citation>
    <scope>NUCLEOTIDE SEQUENCE [LARGE SCALE GENOMIC DNA]</scope>
    <source>
        <strain evidence="4">CGMCC 4.5798</strain>
    </source>
</reference>
<organism evidence="3 4">
    <name type="scientific">Massilia aerilata</name>
    <dbReference type="NCBI Taxonomy" id="453817"/>
    <lineage>
        <taxon>Bacteria</taxon>
        <taxon>Pseudomonadati</taxon>
        <taxon>Pseudomonadota</taxon>
        <taxon>Betaproteobacteria</taxon>
        <taxon>Burkholderiales</taxon>
        <taxon>Oxalobacteraceae</taxon>
        <taxon>Telluria group</taxon>
        <taxon>Massilia</taxon>
    </lineage>
</organism>
<evidence type="ECO:0000259" key="2">
    <source>
        <dbReference type="Pfam" id="PF10988"/>
    </source>
</evidence>
<evidence type="ECO:0000256" key="1">
    <source>
        <dbReference type="SAM" id="SignalP"/>
    </source>
</evidence>
<keyword evidence="4" id="KW-1185">Reference proteome</keyword>
<evidence type="ECO:0000313" key="4">
    <source>
        <dbReference type="Proteomes" id="UP001596086"/>
    </source>
</evidence>
<dbReference type="InterPro" id="IPR021255">
    <property type="entry name" value="DUF2807"/>
</dbReference>
<feature type="chain" id="PRO_5046046215" evidence="1">
    <location>
        <begin position="22"/>
        <end position="211"/>
    </location>
</feature>